<protein>
    <submittedName>
        <fullName evidence="1">Uncharacterized protein</fullName>
    </submittedName>
</protein>
<name>A0ABR3EQH5_9AGAR</name>
<evidence type="ECO:0000313" key="2">
    <source>
        <dbReference type="Proteomes" id="UP001465976"/>
    </source>
</evidence>
<comment type="caution">
    <text evidence="1">The sequence shown here is derived from an EMBL/GenBank/DDBJ whole genome shotgun (WGS) entry which is preliminary data.</text>
</comment>
<dbReference type="Proteomes" id="UP001465976">
    <property type="component" value="Unassembled WGS sequence"/>
</dbReference>
<evidence type="ECO:0000313" key="1">
    <source>
        <dbReference type="EMBL" id="KAL0565130.1"/>
    </source>
</evidence>
<proteinExistence type="predicted"/>
<reference evidence="1 2" key="1">
    <citation type="submission" date="2024-02" db="EMBL/GenBank/DDBJ databases">
        <title>A draft genome for the cacao thread blight pathogen Marasmius crinis-equi.</title>
        <authorList>
            <person name="Cohen S.P."/>
            <person name="Baruah I.K."/>
            <person name="Amoako-Attah I."/>
            <person name="Bukari Y."/>
            <person name="Meinhardt L.W."/>
            <person name="Bailey B.A."/>
        </authorList>
    </citation>
    <scope>NUCLEOTIDE SEQUENCE [LARGE SCALE GENOMIC DNA]</scope>
    <source>
        <strain evidence="1 2">GH-76</strain>
    </source>
</reference>
<keyword evidence="2" id="KW-1185">Reference proteome</keyword>
<sequence length="280" mass="31652">MSSSLAELLLLPNLESIFLYVELLGIEDQPQVDRQSLIDWIFHSTLTESQAMKQKSPRSLSICTSSSEASYTDTVIFSFYTSPVPSRHTPSKWRSDATVAILLTSETDPSRAVLYESIRTVFATVPLSQLNCIQAEFEEDFRLPIELIIDFLDDLSSLTHLIVNGMAAYVSFFYALVRRTGPERHAGVFFMSLRTISLLNIGIGEWDQTCFTKLVDRRSAACRSAKRRYGADFGVEHWLLASLMMRKSAAETVGIEKITVEWDPVHEDLRKLVENIEVTV</sequence>
<accession>A0ABR3EQH5</accession>
<organism evidence="1 2">
    <name type="scientific">Marasmius crinis-equi</name>
    <dbReference type="NCBI Taxonomy" id="585013"/>
    <lineage>
        <taxon>Eukaryota</taxon>
        <taxon>Fungi</taxon>
        <taxon>Dikarya</taxon>
        <taxon>Basidiomycota</taxon>
        <taxon>Agaricomycotina</taxon>
        <taxon>Agaricomycetes</taxon>
        <taxon>Agaricomycetidae</taxon>
        <taxon>Agaricales</taxon>
        <taxon>Marasmiineae</taxon>
        <taxon>Marasmiaceae</taxon>
        <taxon>Marasmius</taxon>
    </lineage>
</organism>
<gene>
    <name evidence="1" type="ORF">V5O48_016902</name>
</gene>
<dbReference type="EMBL" id="JBAHYK010002408">
    <property type="protein sequence ID" value="KAL0565130.1"/>
    <property type="molecule type" value="Genomic_DNA"/>
</dbReference>